<evidence type="ECO:0000256" key="1">
    <source>
        <dbReference type="SAM" id="MobiDB-lite"/>
    </source>
</evidence>
<dbReference type="InterPro" id="IPR045518">
    <property type="entry name" value="2EXR"/>
</dbReference>
<name>A0A2J6PFG4_9HELO</name>
<dbReference type="Pfam" id="PF20150">
    <property type="entry name" value="2EXR"/>
    <property type="match status" value="1"/>
</dbReference>
<dbReference type="PANTHER" id="PTHR35910">
    <property type="entry name" value="2EXR DOMAIN-CONTAINING PROTEIN"/>
    <property type="match status" value="1"/>
</dbReference>
<evidence type="ECO:0000313" key="4">
    <source>
        <dbReference type="Proteomes" id="UP000235672"/>
    </source>
</evidence>
<dbReference type="PANTHER" id="PTHR35910:SF6">
    <property type="entry name" value="2EXR DOMAIN-CONTAINING PROTEIN"/>
    <property type="match status" value="1"/>
</dbReference>
<reference evidence="3 4" key="1">
    <citation type="submission" date="2016-05" db="EMBL/GenBank/DDBJ databases">
        <title>A degradative enzymes factory behind the ericoid mycorrhizal symbiosis.</title>
        <authorList>
            <consortium name="DOE Joint Genome Institute"/>
            <person name="Martino E."/>
            <person name="Morin E."/>
            <person name="Grelet G."/>
            <person name="Kuo A."/>
            <person name="Kohler A."/>
            <person name="Daghino S."/>
            <person name="Barry K."/>
            <person name="Choi C."/>
            <person name="Cichocki N."/>
            <person name="Clum A."/>
            <person name="Copeland A."/>
            <person name="Hainaut M."/>
            <person name="Haridas S."/>
            <person name="Labutti K."/>
            <person name="Lindquist E."/>
            <person name="Lipzen A."/>
            <person name="Khouja H.-R."/>
            <person name="Murat C."/>
            <person name="Ohm R."/>
            <person name="Olson A."/>
            <person name="Spatafora J."/>
            <person name="Veneault-Fourrey C."/>
            <person name="Henrissat B."/>
            <person name="Grigoriev I."/>
            <person name="Martin F."/>
            <person name="Perotto S."/>
        </authorList>
    </citation>
    <scope>NUCLEOTIDE SEQUENCE [LARGE SCALE GENOMIC DNA]</scope>
    <source>
        <strain evidence="3 4">UAMH 7357</strain>
    </source>
</reference>
<feature type="domain" description="2EXR" evidence="2">
    <location>
        <begin position="13"/>
        <end position="89"/>
    </location>
</feature>
<feature type="region of interest" description="Disordered" evidence="1">
    <location>
        <begin position="249"/>
        <end position="269"/>
    </location>
</feature>
<accession>A0A2J6PFG4</accession>
<organism evidence="3 4">
    <name type="scientific">Hyaloscypha hepaticicola</name>
    <dbReference type="NCBI Taxonomy" id="2082293"/>
    <lineage>
        <taxon>Eukaryota</taxon>
        <taxon>Fungi</taxon>
        <taxon>Dikarya</taxon>
        <taxon>Ascomycota</taxon>
        <taxon>Pezizomycotina</taxon>
        <taxon>Leotiomycetes</taxon>
        <taxon>Helotiales</taxon>
        <taxon>Hyaloscyphaceae</taxon>
        <taxon>Hyaloscypha</taxon>
    </lineage>
</organism>
<dbReference type="Proteomes" id="UP000235672">
    <property type="component" value="Unassembled WGS sequence"/>
</dbReference>
<dbReference type="AlphaFoldDB" id="A0A2J6PFG4"/>
<gene>
    <name evidence="3" type="ORF">NA56DRAFT_712819</name>
</gene>
<evidence type="ECO:0000259" key="2">
    <source>
        <dbReference type="Pfam" id="PF20150"/>
    </source>
</evidence>
<keyword evidence="4" id="KW-1185">Reference proteome</keyword>
<proteinExistence type="predicted"/>
<protein>
    <recommendedName>
        <fullName evidence="2">2EXR domain-containing protein</fullName>
    </recommendedName>
</protein>
<dbReference type="OrthoDB" id="3540486at2759"/>
<dbReference type="EMBL" id="KZ613543">
    <property type="protein sequence ID" value="PMD12754.1"/>
    <property type="molecule type" value="Genomic_DNA"/>
</dbReference>
<sequence length="390" mass="43895">MAPDLQPTDQASFALFPKLPEELRCMIWERSAPLRPRVIQLFYEATSNTWHACPDSCGGLPPIIHVSQEARKEALKGYTWAFDTYIDLEDDTIFISDPVFTLREPQRAFLNTEHAKAMNRFALSSGVYEGLEEVAAAYPTLCLRFLTVLRKLEELTHFTLAISDDGELTAYDYDPDHEPLEGYDSTDEEDVRHESEAEDIIAIEPNQTHDEEGGAHESGAEDVIAIGPNQTHDEEDGGHESLAEDITAIGPDQTHSGHPGDSVANKASDSQRLARLEKLALENMSEGFVRERGNIHFESAMTSVDHWEEWGDFAYCLAGNYDEEKKTHPDWVRPKVSIMILKYGLNWVGDYGGPIHIAGDYDVTVLEQEIDFESHSMDEVEYFGLGLDWL</sequence>
<evidence type="ECO:0000313" key="3">
    <source>
        <dbReference type="EMBL" id="PMD12754.1"/>
    </source>
</evidence>